<reference evidence="2" key="2">
    <citation type="submission" date="2020-09" db="EMBL/GenBank/DDBJ databases">
        <authorList>
            <person name="Sun Q."/>
            <person name="Zhou Y."/>
        </authorList>
    </citation>
    <scope>NUCLEOTIDE SEQUENCE</scope>
    <source>
        <strain evidence="2">CGMCC 1.15762</strain>
    </source>
</reference>
<evidence type="ECO:0000313" key="3">
    <source>
        <dbReference type="Proteomes" id="UP000617145"/>
    </source>
</evidence>
<dbReference type="Pfam" id="PF12728">
    <property type="entry name" value="HTH_17"/>
    <property type="match status" value="1"/>
</dbReference>
<dbReference type="AlphaFoldDB" id="A0A8J3EFI1"/>
<reference evidence="2" key="1">
    <citation type="journal article" date="2014" name="Int. J. Syst. Evol. Microbiol.">
        <title>Complete genome sequence of Corynebacterium casei LMG S-19264T (=DSM 44701T), isolated from a smear-ripened cheese.</title>
        <authorList>
            <consortium name="US DOE Joint Genome Institute (JGI-PGF)"/>
            <person name="Walter F."/>
            <person name="Albersmeier A."/>
            <person name="Kalinowski J."/>
            <person name="Ruckert C."/>
        </authorList>
    </citation>
    <scope>NUCLEOTIDE SEQUENCE</scope>
    <source>
        <strain evidence="2">CGMCC 1.15762</strain>
    </source>
</reference>
<evidence type="ECO:0000313" key="2">
    <source>
        <dbReference type="EMBL" id="GGG65650.1"/>
    </source>
</evidence>
<dbReference type="Proteomes" id="UP000617145">
    <property type="component" value="Unassembled WGS sequence"/>
</dbReference>
<dbReference type="InterPro" id="IPR009061">
    <property type="entry name" value="DNA-bd_dom_put_sf"/>
</dbReference>
<feature type="domain" description="Helix-turn-helix" evidence="1">
    <location>
        <begin position="9"/>
        <end position="56"/>
    </location>
</feature>
<proteinExistence type="predicted"/>
<dbReference type="SUPFAM" id="SSF46955">
    <property type="entry name" value="Putative DNA-binding domain"/>
    <property type="match status" value="1"/>
</dbReference>
<dbReference type="EMBL" id="BMJV01000001">
    <property type="protein sequence ID" value="GGG65650.1"/>
    <property type="molecule type" value="Genomic_DNA"/>
</dbReference>
<gene>
    <name evidence="2" type="ORF">GCM10011415_10540</name>
</gene>
<dbReference type="Gene3D" id="1.10.238.160">
    <property type="match status" value="1"/>
</dbReference>
<keyword evidence="3" id="KW-1185">Reference proteome</keyword>
<comment type="caution">
    <text evidence="2">The sequence shown here is derived from an EMBL/GenBank/DDBJ whole genome shotgun (WGS) entry which is preliminary data.</text>
</comment>
<organism evidence="2 3">
    <name type="scientific">Salipiger pallidus</name>
    <dbReference type="NCBI Taxonomy" id="1775170"/>
    <lineage>
        <taxon>Bacteria</taxon>
        <taxon>Pseudomonadati</taxon>
        <taxon>Pseudomonadota</taxon>
        <taxon>Alphaproteobacteria</taxon>
        <taxon>Rhodobacterales</taxon>
        <taxon>Roseobacteraceae</taxon>
        <taxon>Salipiger</taxon>
    </lineage>
</organism>
<sequence>MHDPTMNLYLSVEQVASRFGVSKDSIWRWKREGEFPAPVKLGGNTTRWRLADIEDYEGRLRCGLAMFLDFEPVGLS</sequence>
<accession>A0A8J3EFI1</accession>
<name>A0A8J3EFI1_9RHOB</name>
<protein>
    <recommendedName>
        <fullName evidence="1">Helix-turn-helix domain-containing protein</fullName>
    </recommendedName>
</protein>
<dbReference type="InterPro" id="IPR041657">
    <property type="entry name" value="HTH_17"/>
</dbReference>
<evidence type="ECO:0000259" key="1">
    <source>
        <dbReference type="Pfam" id="PF12728"/>
    </source>
</evidence>